<reference evidence="1" key="1">
    <citation type="journal article" date="2014" name="Front. Microbiol.">
        <title>High frequency of phylogenetically diverse reductive dehalogenase-homologous genes in deep subseafloor sedimentary metagenomes.</title>
        <authorList>
            <person name="Kawai M."/>
            <person name="Futagami T."/>
            <person name="Toyoda A."/>
            <person name="Takaki Y."/>
            <person name="Nishi S."/>
            <person name="Hori S."/>
            <person name="Arai W."/>
            <person name="Tsubouchi T."/>
            <person name="Morono Y."/>
            <person name="Uchiyama I."/>
            <person name="Ito T."/>
            <person name="Fujiyama A."/>
            <person name="Inagaki F."/>
            <person name="Takami H."/>
        </authorList>
    </citation>
    <scope>NUCLEOTIDE SEQUENCE</scope>
    <source>
        <strain evidence="1">Expedition CK06-06</strain>
    </source>
</reference>
<organism evidence="1">
    <name type="scientific">marine sediment metagenome</name>
    <dbReference type="NCBI Taxonomy" id="412755"/>
    <lineage>
        <taxon>unclassified sequences</taxon>
        <taxon>metagenomes</taxon>
        <taxon>ecological metagenomes</taxon>
    </lineage>
</organism>
<protein>
    <submittedName>
        <fullName evidence="1">Uncharacterized protein</fullName>
    </submittedName>
</protein>
<accession>X0Y1D4</accession>
<dbReference type="SUPFAM" id="SSF49384">
    <property type="entry name" value="Carbohydrate-binding domain"/>
    <property type="match status" value="1"/>
</dbReference>
<sequence>ALAIAGFLTLGSSWQAKATGNASEAGVDVIITDGGGNDDSTVGTTADGTCVEVANDTEFYIDVFVKGIPSDDGVSGYEYDLEFTDGLLGVVAFDEIYLLHRTNGSCTSYYLDKDGTPDWTSPWWIFDSDLADATTCSEPEDGDGVLTRVTMKTHASNTGLATIELSDTYRYIYTLDETGGIGANEWISGRVAVGQDCPAESDPAITGQTIGTWNGSC</sequence>
<name>X0Y1D4_9ZZZZ</name>
<gene>
    <name evidence="1" type="ORF">S01H1_80721</name>
</gene>
<comment type="caution">
    <text evidence="1">The sequence shown here is derived from an EMBL/GenBank/DDBJ whole genome shotgun (WGS) entry which is preliminary data.</text>
</comment>
<dbReference type="EMBL" id="BARS01054539">
    <property type="protein sequence ID" value="GAG49649.1"/>
    <property type="molecule type" value="Genomic_DNA"/>
</dbReference>
<dbReference type="GO" id="GO:0030246">
    <property type="term" value="F:carbohydrate binding"/>
    <property type="evidence" value="ECO:0007669"/>
    <property type="project" value="InterPro"/>
</dbReference>
<feature type="non-terminal residue" evidence="1">
    <location>
        <position position="1"/>
    </location>
</feature>
<feature type="non-terminal residue" evidence="1">
    <location>
        <position position="217"/>
    </location>
</feature>
<dbReference type="InterPro" id="IPR008965">
    <property type="entry name" value="CBM2/CBM3_carb-bd_dom_sf"/>
</dbReference>
<dbReference type="AlphaFoldDB" id="X0Y1D4"/>
<evidence type="ECO:0000313" key="1">
    <source>
        <dbReference type="EMBL" id="GAG49649.1"/>
    </source>
</evidence>
<proteinExistence type="predicted"/>